<evidence type="ECO:0000256" key="1">
    <source>
        <dbReference type="ARBA" id="ARBA00004418"/>
    </source>
</evidence>
<dbReference type="Proteomes" id="UP000009223">
    <property type="component" value="Chromosome"/>
</dbReference>
<dbReference type="STRING" id="545694.TREPR_1465"/>
<dbReference type="GO" id="GO:0015846">
    <property type="term" value="P:polyamine transport"/>
    <property type="evidence" value="ECO:0007669"/>
    <property type="project" value="InterPro"/>
</dbReference>
<evidence type="ECO:0000256" key="5">
    <source>
        <dbReference type="SAM" id="SignalP"/>
    </source>
</evidence>
<dbReference type="GO" id="GO:0019808">
    <property type="term" value="F:polyamine binding"/>
    <property type="evidence" value="ECO:0007669"/>
    <property type="project" value="InterPro"/>
</dbReference>
<dbReference type="OrthoDB" id="9769319at2"/>
<reference evidence="6 7" key="2">
    <citation type="journal article" date="2011" name="ISME J.">
        <title>RNA-seq reveals cooperative metabolic interactions between two termite-gut spirochete species in co-culture.</title>
        <authorList>
            <person name="Rosenthal A.Z."/>
            <person name="Matson E.G."/>
            <person name="Eldar A."/>
            <person name="Leadbetter J.R."/>
        </authorList>
    </citation>
    <scope>NUCLEOTIDE SEQUENCE [LARGE SCALE GENOMIC DNA]</scope>
    <source>
        <strain evidence="7">ATCC BAA-887 / DSM 12427 / ZAS-2</strain>
    </source>
</reference>
<dbReference type="InterPro" id="IPR006059">
    <property type="entry name" value="SBP"/>
</dbReference>
<dbReference type="CDD" id="cd13590">
    <property type="entry name" value="PBP2_PotD_PotF_like"/>
    <property type="match status" value="1"/>
</dbReference>
<dbReference type="PRINTS" id="PR00909">
    <property type="entry name" value="SPERMDNBNDNG"/>
</dbReference>
<dbReference type="Pfam" id="PF13416">
    <property type="entry name" value="SBP_bac_8"/>
    <property type="match status" value="1"/>
</dbReference>
<reference evidence="7" key="1">
    <citation type="submission" date="2009-12" db="EMBL/GenBank/DDBJ databases">
        <title>Complete sequence of Treponema primitia strain ZAS-2.</title>
        <authorList>
            <person name="Tetu S.G."/>
            <person name="Matson E."/>
            <person name="Ren Q."/>
            <person name="Seshadri R."/>
            <person name="Elbourne L."/>
            <person name="Hassan K.A."/>
            <person name="Durkin A."/>
            <person name="Radune D."/>
            <person name="Mohamoud Y."/>
            <person name="Shay R."/>
            <person name="Jin S."/>
            <person name="Zhang X."/>
            <person name="Lucey K."/>
            <person name="Ballor N.R."/>
            <person name="Ottesen E."/>
            <person name="Rosenthal R."/>
            <person name="Allen A."/>
            <person name="Leadbetter J.R."/>
            <person name="Paulsen I.T."/>
        </authorList>
    </citation>
    <scope>NUCLEOTIDE SEQUENCE [LARGE SCALE GENOMIC DNA]</scope>
    <source>
        <strain evidence="7">ATCC BAA-887 / DSM 12427 / ZAS-2</strain>
    </source>
</reference>
<dbReference type="Gene3D" id="3.40.190.10">
    <property type="entry name" value="Periplasmic binding protein-like II"/>
    <property type="match status" value="2"/>
</dbReference>
<evidence type="ECO:0000313" key="6">
    <source>
        <dbReference type="EMBL" id="AEF85103.1"/>
    </source>
</evidence>
<accession>F5YQ35</accession>
<feature type="chain" id="PRO_5003332033" evidence="5">
    <location>
        <begin position="24"/>
        <end position="355"/>
    </location>
</feature>
<keyword evidence="4" id="KW-0574">Periplasm</keyword>
<dbReference type="InterPro" id="IPR001188">
    <property type="entry name" value="Sperm_putr-bd"/>
</dbReference>
<gene>
    <name evidence="6" type="ordered locus">TREPR_1465</name>
</gene>
<organism evidence="6 7">
    <name type="scientific">Treponema primitia (strain ATCC BAA-887 / DSM 12427 / ZAS-2)</name>
    <dbReference type="NCBI Taxonomy" id="545694"/>
    <lineage>
        <taxon>Bacteria</taxon>
        <taxon>Pseudomonadati</taxon>
        <taxon>Spirochaetota</taxon>
        <taxon>Spirochaetia</taxon>
        <taxon>Spirochaetales</taxon>
        <taxon>Treponemataceae</taxon>
        <taxon>Treponema</taxon>
    </lineage>
</organism>
<dbReference type="PANTHER" id="PTHR30222:SF17">
    <property type="entry name" value="SPERMIDINE_PUTRESCINE-BINDING PERIPLASMIC PROTEIN"/>
    <property type="match status" value="1"/>
</dbReference>
<keyword evidence="7" id="KW-1185">Reference proteome</keyword>
<dbReference type="PANTHER" id="PTHR30222">
    <property type="entry name" value="SPERMIDINE/PUTRESCINE-BINDING PERIPLASMIC PROTEIN"/>
    <property type="match status" value="1"/>
</dbReference>
<evidence type="ECO:0000256" key="2">
    <source>
        <dbReference type="ARBA" id="ARBA00022448"/>
    </source>
</evidence>
<dbReference type="eggNOG" id="COG0687">
    <property type="taxonomic scope" value="Bacteria"/>
</dbReference>
<evidence type="ECO:0000313" key="7">
    <source>
        <dbReference type="Proteomes" id="UP000009223"/>
    </source>
</evidence>
<evidence type="ECO:0000256" key="4">
    <source>
        <dbReference type="ARBA" id="ARBA00022764"/>
    </source>
</evidence>
<dbReference type="SUPFAM" id="SSF53850">
    <property type="entry name" value="Periplasmic binding protein-like II"/>
    <property type="match status" value="1"/>
</dbReference>
<sequence length="355" mass="39441">MKRLLVSLTVLALALGALTTVYAGGSRDAKAQKRLTIYTWTEMFPQEILDGFEKETGYTINYVNFDENETMLTKLETAKGGDYDLIIADDYIIETVVAQGLAQKLDKAKLSNYGNINPSYQKQFYDPNDEYTVPYGAGVQTIVYDPQKVKLDIQGYGDLWDSSLRNSLGLIGNYRVINGLALKTLGQSYNTNDLSVIRAAGERLLTLAPNIRLIKDDFLEDDLLSGEISTAVMYTSQVTKAKLENPGLKVVFPKEGIGFGIMGAFIPSKAPNSDAAHAFLNYILDAQRGAECFEYLGYYSTYSASDPYIDAEFKEFLTLPAGFNVNMETIKNIEEPAEEEHSRIWTAFKTAAGRE</sequence>
<evidence type="ECO:0000256" key="3">
    <source>
        <dbReference type="ARBA" id="ARBA00022729"/>
    </source>
</evidence>
<protein>
    <submittedName>
        <fullName evidence="6">Spermidine/putrescine-binding periplasmic protein</fullName>
    </submittedName>
</protein>
<dbReference type="KEGG" id="tpi:TREPR_1465"/>
<feature type="signal peptide" evidence="5">
    <location>
        <begin position="1"/>
        <end position="23"/>
    </location>
</feature>
<keyword evidence="2" id="KW-0813">Transport</keyword>
<dbReference type="HOGENOM" id="CLU_026974_1_3_12"/>
<name>F5YQ35_TREPZ</name>
<dbReference type="EMBL" id="CP001843">
    <property type="protein sequence ID" value="AEF85103.1"/>
    <property type="molecule type" value="Genomic_DNA"/>
</dbReference>
<keyword evidence="3 5" id="KW-0732">Signal</keyword>
<proteinExistence type="predicted"/>
<dbReference type="RefSeq" id="WP_015708637.1">
    <property type="nucleotide sequence ID" value="NC_015578.1"/>
</dbReference>
<dbReference type="AlphaFoldDB" id="F5YQ35"/>
<dbReference type="GO" id="GO:0042597">
    <property type="term" value="C:periplasmic space"/>
    <property type="evidence" value="ECO:0007669"/>
    <property type="project" value="UniProtKB-SubCell"/>
</dbReference>
<comment type="subcellular location">
    <subcellularLocation>
        <location evidence="1">Periplasm</location>
    </subcellularLocation>
</comment>